<dbReference type="Pfam" id="PF02085">
    <property type="entry name" value="Cytochrom_CIII"/>
    <property type="match status" value="1"/>
</dbReference>
<evidence type="ECO:0000256" key="5">
    <source>
        <dbReference type="ARBA" id="ARBA00023004"/>
    </source>
</evidence>
<dbReference type="Gene3D" id="3.90.10.10">
    <property type="entry name" value="Cytochrome C3"/>
    <property type="match status" value="2"/>
</dbReference>
<name>A0A5C5VFR9_9BACT</name>
<dbReference type="Proteomes" id="UP000316714">
    <property type="component" value="Unassembled WGS sequence"/>
</dbReference>
<comment type="caution">
    <text evidence="10">The sequence shown here is derived from an EMBL/GenBank/DDBJ whole genome shotgun (WGS) entry which is preliminary data.</text>
</comment>
<feature type="binding site" description="axial binding residue" evidence="6">
    <location>
        <position position="151"/>
    </location>
    <ligand>
        <name>heme c</name>
        <dbReference type="ChEBI" id="CHEBI:61717"/>
        <label>1</label>
    </ligand>
    <ligandPart>
        <name>Fe</name>
        <dbReference type="ChEBI" id="CHEBI:18248"/>
    </ligandPart>
</feature>
<feature type="domain" description="Class III cytochrome C" evidence="8">
    <location>
        <begin position="46"/>
        <end position="108"/>
    </location>
</feature>
<evidence type="ECO:0000259" key="8">
    <source>
        <dbReference type="Pfam" id="PF02085"/>
    </source>
</evidence>
<organism evidence="10 11">
    <name type="scientific">Posidoniimonas corsicana</name>
    <dbReference type="NCBI Taxonomy" id="1938618"/>
    <lineage>
        <taxon>Bacteria</taxon>
        <taxon>Pseudomonadati</taxon>
        <taxon>Planctomycetota</taxon>
        <taxon>Planctomycetia</taxon>
        <taxon>Pirellulales</taxon>
        <taxon>Lacipirellulaceae</taxon>
        <taxon>Posidoniimonas</taxon>
    </lineage>
</organism>
<evidence type="ECO:0000256" key="4">
    <source>
        <dbReference type="ARBA" id="ARBA00022982"/>
    </source>
</evidence>
<dbReference type="GO" id="GO:0020037">
    <property type="term" value="F:heme binding"/>
    <property type="evidence" value="ECO:0007669"/>
    <property type="project" value="InterPro"/>
</dbReference>
<dbReference type="CDD" id="cd08168">
    <property type="entry name" value="Cytochrom_C3"/>
    <property type="match status" value="1"/>
</dbReference>
<feature type="binding site" description="axial binding residue" evidence="6">
    <location>
        <position position="144"/>
    </location>
    <ligand>
        <name>heme c</name>
        <dbReference type="ChEBI" id="CHEBI:61717"/>
        <label>1</label>
    </ligand>
    <ligandPart>
        <name>Fe</name>
        <dbReference type="ChEBI" id="CHEBI:18248"/>
    </ligandPart>
</feature>
<gene>
    <name evidence="10" type="ORF">KOR34_18960</name>
</gene>
<dbReference type="RefSeq" id="WP_146564287.1">
    <property type="nucleotide sequence ID" value="NZ_SIHJ01000001.1"/>
</dbReference>
<dbReference type="InterPro" id="IPR036280">
    <property type="entry name" value="Multihaem_cyt_sf"/>
</dbReference>
<feature type="binding site" description="axial binding residue" evidence="6">
    <location>
        <position position="141"/>
    </location>
    <ligand>
        <name>heme c</name>
        <dbReference type="ChEBI" id="CHEBI:61717"/>
        <label>1</label>
    </ligand>
    <ligandPart>
        <name>Fe</name>
        <dbReference type="ChEBI" id="CHEBI:18248"/>
    </ligandPart>
</feature>
<dbReference type="PANTHER" id="PTHR39425">
    <property type="entry name" value="LIPOPROTEIN CYTOCHROME C"/>
    <property type="match status" value="1"/>
</dbReference>
<feature type="binding site" description="axial binding residue" evidence="6">
    <location>
        <position position="230"/>
    </location>
    <ligand>
        <name>heme c</name>
        <dbReference type="ChEBI" id="CHEBI:61717"/>
        <label>1</label>
    </ligand>
    <ligandPart>
        <name>Fe</name>
        <dbReference type="ChEBI" id="CHEBI:18248"/>
    </ligandPart>
</feature>
<feature type="binding site" description="axial binding residue" evidence="6">
    <location>
        <position position="226"/>
    </location>
    <ligand>
        <name>heme c</name>
        <dbReference type="ChEBI" id="CHEBI:61717"/>
        <label>1</label>
    </ligand>
    <ligandPart>
        <name>Fe</name>
        <dbReference type="ChEBI" id="CHEBI:18248"/>
    </ligandPart>
</feature>
<comment type="cofactor">
    <cofactor evidence="6">
        <name>heme c</name>
        <dbReference type="ChEBI" id="CHEBI:61717"/>
    </cofactor>
    <text evidence="6">Binds 4 heme c groups covalently per monomer.</text>
</comment>
<dbReference type="PANTHER" id="PTHR39425:SF1">
    <property type="entry name" value="CYTOCHROME C7-LIKE DOMAIN-CONTAINING PROTEIN"/>
    <property type="match status" value="1"/>
</dbReference>
<evidence type="ECO:0000259" key="9">
    <source>
        <dbReference type="Pfam" id="PF14522"/>
    </source>
</evidence>
<evidence type="ECO:0000256" key="3">
    <source>
        <dbReference type="ARBA" id="ARBA00022723"/>
    </source>
</evidence>
<feature type="transmembrane region" description="Helical" evidence="7">
    <location>
        <begin position="12"/>
        <end position="34"/>
    </location>
</feature>
<sequence length="231" mass="25548">MDRFHFPPWVNTFTLMVLGGAAAGGAYVGGMFLYGTWPSVMNAGYAPEQPVPFSHKLHAGELKMDCRYCHNTVESSAHAAVPGTNVCANCHRGPGADGNNTTTAVHTASLKLLPIREAITTGEPMQWERVHDLGDYVYFNHSVHVNRGVSCVECHGRVDQMERVEQMKPLSMSWCLECHRNPAPRQRDPDQITNLAWSLDGDVDPQAYGEELQKKHGWSSQAPTSCSTCHR</sequence>
<dbReference type="SUPFAM" id="SSF48695">
    <property type="entry name" value="Multiheme cytochromes"/>
    <property type="match status" value="1"/>
</dbReference>
<evidence type="ECO:0000256" key="6">
    <source>
        <dbReference type="PIRSR" id="PIRSR602322-1"/>
    </source>
</evidence>
<accession>A0A5C5VFR9</accession>
<feature type="binding site" description="axial binding residue" evidence="6">
    <location>
        <position position="229"/>
    </location>
    <ligand>
        <name>heme c</name>
        <dbReference type="ChEBI" id="CHEBI:61717"/>
        <label>1</label>
    </ligand>
    <ligandPart>
        <name>Fe</name>
        <dbReference type="ChEBI" id="CHEBI:18248"/>
    </ligandPart>
</feature>
<dbReference type="GO" id="GO:0046872">
    <property type="term" value="F:metal ion binding"/>
    <property type="evidence" value="ECO:0007669"/>
    <property type="project" value="UniProtKB-KW"/>
</dbReference>
<dbReference type="PRINTS" id="PR00609">
    <property type="entry name" value="CYTOCHROMEC3"/>
</dbReference>
<dbReference type="EMBL" id="SIHJ01000001">
    <property type="protein sequence ID" value="TWT36951.1"/>
    <property type="molecule type" value="Genomic_DNA"/>
</dbReference>
<dbReference type="InterPro" id="IPR002322">
    <property type="entry name" value="Cyt_c_III"/>
</dbReference>
<dbReference type="InterPro" id="IPR020942">
    <property type="entry name" value="Cyt_c_III_dom"/>
</dbReference>
<keyword evidence="11" id="KW-1185">Reference proteome</keyword>
<evidence type="ECO:0000256" key="1">
    <source>
        <dbReference type="ARBA" id="ARBA00022448"/>
    </source>
</evidence>
<dbReference type="GO" id="GO:0009055">
    <property type="term" value="F:electron transfer activity"/>
    <property type="evidence" value="ECO:0007669"/>
    <property type="project" value="InterPro"/>
</dbReference>
<protein>
    <submittedName>
        <fullName evidence="10">Class III cytochrome C family protein</fullName>
    </submittedName>
</protein>
<proteinExistence type="predicted"/>
<keyword evidence="5 6" id="KW-0408">Iron</keyword>
<keyword evidence="2 6" id="KW-0349">Heme</keyword>
<evidence type="ECO:0000313" key="11">
    <source>
        <dbReference type="Proteomes" id="UP000316714"/>
    </source>
</evidence>
<reference evidence="10 11" key="1">
    <citation type="submission" date="2019-02" db="EMBL/GenBank/DDBJ databases">
        <title>Deep-cultivation of Planctomycetes and their phenomic and genomic characterization uncovers novel biology.</title>
        <authorList>
            <person name="Wiegand S."/>
            <person name="Jogler M."/>
            <person name="Boedeker C."/>
            <person name="Pinto D."/>
            <person name="Vollmers J."/>
            <person name="Rivas-Marin E."/>
            <person name="Kohn T."/>
            <person name="Peeters S.H."/>
            <person name="Heuer A."/>
            <person name="Rast P."/>
            <person name="Oberbeckmann S."/>
            <person name="Bunk B."/>
            <person name="Jeske O."/>
            <person name="Meyerdierks A."/>
            <person name="Storesund J.E."/>
            <person name="Kallscheuer N."/>
            <person name="Luecker S."/>
            <person name="Lage O.M."/>
            <person name="Pohl T."/>
            <person name="Merkel B.J."/>
            <person name="Hornburger P."/>
            <person name="Mueller R.-W."/>
            <person name="Bruemmer F."/>
            <person name="Labrenz M."/>
            <person name="Spormann A.M."/>
            <person name="Op Den Camp H."/>
            <person name="Overmann J."/>
            <person name="Amann R."/>
            <person name="Jetten M.S.M."/>
            <person name="Mascher T."/>
            <person name="Medema M.H."/>
            <person name="Devos D.P."/>
            <person name="Kaster A.-K."/>
            <person name="Ovreas L."/>
            <person name="Rohde M."/>
            <person name="Galperin M.Y."/>
            <person name="Jogler C."/>
        </authorList>
    </citation>
    <scope>NUCLEOTIDE SEQUENCE [LARGE SCALE GENOMIC DNA]</scope>
    <source>
        <strain evidence="10 11">KOR34</strain>
    </source>
</reference>
<keyword evidence="3 6" id="KW-0479">Metal-binding</keyword>
<dbReference type="Pfam" id="PF14522">
    <property type="entry name" value="Cytochrome_C7"/>
    <property type="match status" value="1"/>
</dbReference>
<keyword evidence="7" id="KW-0812">Transmembrane</keyword>
<feature type="binding site" description="axial binding residue" evidence="6">
    <location>
        <position position="155"/>
    </location>
    <ligand>
        <name>heme c</name>
        <dbReference type="ChEBI" id="CHEBI:61717"/>
        <label>1</label>
    </ligand>
    <ligandPart>
        <name>Fe</name>
        <dbReference type="ChEBI" id="CHEBI:18248"/>
    </ligandPart>
</feature>
<dbReference type="OrthoDB" id="9814800at2"/>
<feature type="domain" description="Cytochrome c7-like" evidence="9">
    <location>
        <begin position="137"/>
        <end position="231"/>
    </location>
</feature>
<keyword evidence="1" id="KW-0813">Transport</keyword>
<keyword evidence="7" id="KW-0472">Membrane</keyword>
<dbReference type="InterPro" id="IPR029467">
    <property type="entry name" value="Cyt_c7-like"/>
</dbReference>
<feature type="binding site" description="axial binding residue" evidence="6">
    <location>
        <position position="178"/>
    </location>
    <ligand>
        <name>heme c</name>
        <dbReference type="ChEBI" id="CHEBI:61717"/>
        <label>1</label>
    </ligand>
    <ligandPart>
        <name>Fe</name>
        <dbReference type="ChEBI" id="CHEBI:18248"/>
    </ligandPart>
</feature>
<dbReference type="AlphaFoldDB" id="A0A5C5VFR9"/>
<keyword evidence="4" id="KW-0249">Electron transport</keyword>
<evidence type="ECO:0000256" key="2">
    <source>
        <dbReference type="ARBA" id="ARBA00022617"/>
    </source>
</evidence>
<feature type="binding site" description="axial binding residue" evidence="6">
    <location>
        <position position="179"/>
    </location>
    <ligand>
        <name>heme c</name>
        <dbReference type="ChEBI" id="CHEBI:61717"/>
        <label>1</label>
    </ligand>
    <ligandPart>
        <name>Fe</name>
        <dbReference type="ChEBI" id="CHEBI:18248"/>
    </ligandPart>
</feature>
<evidence type="ECO:0000313" key="10">
    <source>
        <dbReference type="EMBL" id="TWT36951.1"/>
    </source>
</evidence>
<evidence type="ECO:0000256" key="7">
    <source>
        <dbReference type="SAM" id="Phobius"/>
    </source>
</evidence>
<feature type="binding site" description="axial binding residue" evidence="6">
    <location>
        <position position="154"/>
    </location>
    <ligand>
        <name>heme c</name>
        <dbReference type="ChEBI" id="CHEBI:61717"/>
        <label>1</label>
    </ligand>
    <ligandPart>
        <name>Fe</name>
        <dbReference type="ChEBI" id="CHEBI:18248"/>
    </ligandPart>
</feature>
<keyword evidence="7" id="KW-1133">Transmembrane helix</keyword>